<sequence length="140" mass="15371">MNTKKSIIVTGHADFAKGFKNAIKILLGEISQAHFIDLQDDFSSYKIELENLIQELSANTDKVFIFTDLANGSPFSVASNISTDLPNVKVFGGSNLAMVLETITQILYGIEKINTDEILLVGKESVTLFEADRLSTILND</sequence>
<reference evidence="1" key="1">
    <citation type="submission" date="2016-08" db="EMBL/GenBank/DDBJ databases">
        <authorList>
            <person name="Ngugi D.K."/>
            <person name="Miyake S."/>
            <person name="Stingl U."/>
        </authorList>
    </citation>
    <scope>NUCLEOTIDE SEQUENCE</scope>
    <source>
        <strain evidence="1">SCG-D08WGA-EpuloA1</strain>
    </source>
</reference>
<evidence type="ECO:0000313" key="1">
    <source>
        <dbReference type="EMBL" id="ONI38719.1"/>
    </source>
</evidence>
<gene>
    <name evidence="1" type="ORF">AN640_02335</name>
</gene>
<accession>A0ACC8X909</accession>
<dbReference type="EMBL" id="LJHD01000283">
    <property type="protein sequence ID" value="ONI38719.1"/>
    <property type="molecule type" value="Genomic_DNA"/>
</dbReference>
<protein>
    <submittedName>
        <fullName evidence="1">Uncharacterized protein</fullName>
    </submittedName>
</protein>
<evidence type="ECO:0000313" key="2">
    <source>
        <dbReference type="Proteomes" id="UP000188637"/>
    </source>
</evidence>
<organism evidence="1 2">
    <name type="scientific">Candidatus Epulonipiscium fishelsonii</name>
    <dbReference type="NCBI Taxonomy" id="77094"/>
    <lineage>
        <taxon>Bacteria</taxon>
        <taxon>Bacillati</taxon>
        <taxon>Bacillota</taxon>
        <taxon>Clostridia</taxon>
        <taxon>Lachnospirales</taxon>
        <taxon>Lachnospiraceae</taxon>
        <taxon>Candidatus Epulonipiscium</taxon>
    </lineage>
</organism>
<dbReference type="Proteomes" id="UP000188637">
    <property type="component" value="Unassembled WGS sequence"/>
</dbReference>
<proteinExistence type="predicted"/>
<comment type="caution">
    <text evidence="1">The sequence shown here is derived from an EMBL/GenBank/DDBJ whole genome shotgun (WGS) entry which is preliminary data.</text>
</comment>
<keyword evidence="2" id="KW-1185">Reference proteome</keyword>
<name>A0ACC8X909_9FIRM</name>